<dbReference type="Pfam" id="PF09723">
    <property type="entry name" value="Zn_ribbon_8"/>
    <property type="match status" value="1"/>
</dbReference>
<dbReference type="EMBL" id="JACBZS010000001">
    <property type="protein sequence ID" value="NYI72322.1"/>
    <property type="molecule type" value="Genomic_DNA"/>
</dbReference>
<evidence type="ECO:0000259" key="2">
    <source>
        <dbReference type="SMART" id="SM00834"/>
    </source>
</evidence>
<dbReference type="RefSeq" id="WP_179446002.1">
    <property type="nucleotide sequence ID" value="NZ_JACBZS010000001.1"/>
</dbReference>
<dbReference type="Proteomes" id="UP000527616">
    <property type="component" value="Unassembled WGS sequence"/>
</dbReference>
<dbReference type="AlphaFoldDB" id="A0A7Z0IM86"/>
<feature type="region of interest" description="Disordered" evidence="1">
    <location>
        <begin position="31"/>
        <end position="59"/>
    </location>
</feature>
<dbReference type="SMART" id="SM00834">
    <property type="entry name" value="CxxC_CXXC_SSSS"/>
    <property type="match status" value="1"/>
</dbReference>
<evidence type="ECO:0000313" key="4">
    <source>
        <dbReference type="Proteomes" id="UP000527616"/>
    </source>
</evidence>
<evidence type="ECO:0000256" key="1">
    <source>
        <dbReference type="SAM" id="MobiDB-lite"/>
    </source>
</evidence>
<feature type="region of interest" description="Disordered" evidence="1">
    <location>
        <begin position="121"/>
        <end position="146"/>
    </location>
</feature>
<proteinExistence type="predicted"/>
<accession>A0A7Z0IM86</accession>
<sequence length="146" mass="15769">MIIYDYRCEAGHGFEAFVASASADAPACPECGAASRRRPSAVNTTGASTGPSREQLPHSWNAVGKGDRDAVRHWHNLASRREKLEERHPELAGDRRPVLAHEGIFAGRPLRAGDDIGAAVARASADRRDADQATGKQESAKKKETR</sequence>
<evidence type="ECO:0000313" key="3">
    <source>
        <dbReference type="EMBL" id="NYI72322.1"/>
    </source>
</evidence>
<organism evidence="3 4">
    <name type="scientific">Naumannella cuiyingiana</name>
    <dbReference type="NCBI Taxonomy" id="1347891"/>
    <lineage>
        <taxon>Bacteria</taxon>
        <taxon>Bacillati</taxon>
        <taxon>Actinomycetota</taxon>
        <taxon>Actinomycetes</taxon>
        <taxon>Propionibacteriales</taxon>
        <taxon>Propionibacteriaceae</taxon>
        <taxon>Naumannella</taxon>
    </lineage>
</organism>
<dbReference type="InterPro" id="IPR013429">
    <property type="entry name" value="Regulatory_FmdB_Zinc_ribbon"/>
</dbReference>
<dbReference type="NCBIfam" id="TIGR02605">
    <property type="entry name" value="CxxC_CxxC_SSSS"/>
    <property type="match status" value="1"/>
</dbReference>
<comment type="caution">
    <text evidence="3">The sequence shown here is derived from an EMBL/GenBank/DDBJ whole genome shotgun (WGS) entry which is preliminary data.</text>
</comment>
<gene>
    <name evidence="3" type="ORF">GGQ54_002882</name>
</gene>
<protein>
    <submittedName>
        <fullName evidence="3">Putative FmdB family regulatory protein</fullName>
    </submittedName>
</protein>
<reference evidence="3 4" key="1">
    <citation type="submission" date="2020-07" db="EMBL/GenBank/DDBJ databases">
        <title>Sequencing the genomes of 1000 actinobacteria strains.</title>
        <authorList>
            <person name="Klenk H.-P."/>
        </authorList>
    </citation>
    <scope>NUCLEOTIDE SEQUENCE [LARGE SCALE GENOMIC DNA]</scope>
    <source>
        <strain evidence="3 4">DSM 103164</strain>
    </source>
</reference>
<keyword evidence="4" id="KW-1185">Reference proteome</keyword>
<feature type="compositionally biased region" description="Polar residues" evidence="1">
    <location>
        <begin position="41"/>
        <end position="52"/>
    </location>
</feature>
<feature type="domain" description="Putative regulatory protein FmdB zinc ribbon" evidence="2">
    <location>
        <begin position="1"/>
        <end position="40"/>
    </location>
</feature>
<name>A0A7Z0IM86_9ACTN</name>